<evidence type="ECO:0000313" key="2">
    <source>
        <dbReference type="Proteomes" id="UP001158576"/>
    </source>
</evidence>
<reference evidence="1 2" key="1">
    <citation type="submission" date="2021-04" db="EMBL/GenBank/DDBJ databases">
        <authorList>
            <person name="Bliznina A."/>
        </authorList>
    </citation>
    <scope>NUCLEOTIDE SEQUENCE [LARGE SCALE GENOMIC DNA]</scope>
</reference>
<sequence>MSHRLGCVGLFKGDITAVGSADLNMAHSVEQLKTTTTYSRGKGGYGGWWRKRRKRWADEYDDRYWGGSRYTTTTVNWEKVSDFFNNDEPSHGKQCIGLDDESMIALGGFDNGGKSIYILKNNWEQKWVQLSSFQHAYFNPAVAAFDDVYLIVGRNSVERLYYDSYTSKAALSSFVLPIDFKSEHYLAYNL</sequence>
<dbReference type="Proteomes" id="UP001158576">
    <property type="component" value="Chromosome PAR"/>
</dbReference>
<name>A0ABN7RU69_OIKDI</name>
<organism evidence="1 2">
    <name type="scientific">Oikopleura dioica</name>
    <name type="common">Tunicate</name>
    <dbReference type="NCBI Taxonomy" id="34765"/>
    <lineage>
        <taxon>Eukaryota</taxon>
        <taxon>Metazoa</taxon>
        <taxon>Chordata</taxon>
        <taxon>Tunicata</taxon>
        <taxon>Appendicularia</taxon>
        <taxon>Copelata</taxon>
        <taxon>Oikopleuridae</taxon>
        <taxon>Oikopleura</taxon>
    </lineage>
</organism>
<evidence type="ECO:0000313" key="1">
    <source>
        <dbReference type="EMBL" id="CAG5083026.1"/>
    </source>
</evidence>
<gene>
    <name evidence="1" type="ORF">OKIOD_LOCUS1818</name>
</gene>
<protein>
    <submittedName>
        <fullName evidence="1">Oidioi.mRNA.OKI2018_I69.PAR.g10260.t1.cds</fullName>
    </submittedName>
</protein>
<accession>A0ABN7RU69</accession>
<keyword evidence="2" id="KW-1185">Reference proteome</keyword>
<dbReference type="SUPFAM" id="SSF50965">
    <property type="entry name" value="Galactose oxidase, central domain"/>
    <property type="match status" value="1"/>
</dbReference>
<dbReference type="InterPro" id="IPR011043">
    <property type="entry name" value="Gal_Oxase/kelch_b-propeller"/>
</dbReference>
<proteinExistence type="predicted"/>
<dbReference type="EMBL" id="OU015568">
    <property type="protein sequence ID" value="CAG5083026.1"/>
    <property type="molecule type" value="Genomic_DNA"/>
</dbReference>